<evidence type="ECO:0000256" key="2">
    <source>
        <dbReference type="ARBA" id="ARBA00023315"/>
    </source>
</evidence>
<keyword evidence="1" id="KW-0808">Transferase</keyword>
<dbReference type="PROSITE" id="PS51186">
    <property type="entry name" value="GNAT"/>
    <property type="match status" value="1"/>
</dbReference>
<name>A0ABS4FRK2_9BACL</name>
<comment type="caution">
    <text evidence="4">The sequence shown here is derived from an EMBL/GenBank/DDBJ whole genome shotgun (WGS) entry which is preliminary data.</text>
</comment>
<sequence length="151" mass="17730">MIRYRRPKQDDPIIYQLIKQELVPYSHLSPQELNQVISDLPKRMSRGTTLVSSLQYESDPIAFIHFMIHDQLLYIDMIAVSAQHRRRQIGKALIAHAEHFAASRGCTSSKLTVEQGNTRAERFYTNFGYSRTKNLPHIQCFEMKKKLDYRF</sequence>
<gene>
    <name evidence="4" type="ORF">J2Z32_001840</name>
</gene>
<dbReference type="EMBL" id="JAGGKG010000007">
    <property type="protein sequence ID" value="MBP1905212.1"/>
    <property type="molecule type" value="Genomic_DNA"/>
</dbReference>
<evidence type="ECO:0000259" key="3">
    <source>
        <dbReference type="PROSITE" id="PS51186"/>
    </source>
</evidence>
<dbReference type="SUPFAM" id="SSF55729">
    <property type="entry name" value="Acyl-CoA N-acyltransferases (Nat)"/>
    <property type="match status" value="1"/>
</dbReference>
<dbReference type="Gene3D" id="3.40.630.30">
    <property type="match status" value="1"/>
</dbReference>
<proteinExistence type="predicted"/>
<dbReference type="InterPro" id="IPR016181">
    <property type="entry name" value="Acyl_CoA_acyltransferase"/>
</dbReference>
<protein>
    <submittedName>
        <fullName evidence="4">Ribosomal protein S18 acetylase RimI-like enzyme</fullName>
    </submittedName>
</protein>
<dbReference type="Proteomes" id="UP001519272">
    <property type="component" value="Unassembled WGS sequence"/>
</dbReference>
<dbReference type="InterPro" id="IPR000182">
    <property type="entry name" value="GNAT_dom"/>
</dbReference>
<dbReference type="InterPro" id="IPR050680">
    <property type="entry name" value="YpeA/RimI_acetyltransf"/>
</dbReference>
<keyword evidence="2" id="KW-0012">Acyltransferase</keyword>
<organism evidence="4 5">
    <name type="scientific">Paenibacillus turicensis</name>
    <dbReference type="NCBI Taxonomy" id="160487"/>
    <lineage>
        <taxon>Bacteria</taxon>
        <taxon>Bacillati</taxon>
        <taxon>Bacillota</taxon>
        <taxon>Bacilli</taxon>
        <taxon>Bacillales</taxon>
        <taxon>Paenibacillaceae</taxon>
        <taxon>Paenibacillus</taxon>
    </lineage>
</organism>
<dbReference type="Pfam" id="PF00583">
    <property type="entry name" value="Acetyltransf_1"/>
    <property type="match status" value="1"/>
</dbReference>
<dbReference type="CDD" id="cd04301">
    <property type="entry name" value="NAT_SF"/>
    <property type="match status" value="1"/>
</dbReference>
<dbReference type="RefSeq" id="WP_210088847.1">
    <property type="nucleotide sequence ID" value="NZ_JAGGKG010000007.1"/>
</dbReference>
<evidence type="ECO:0000313" key="5">
    <source>
        <dbReference type="Proteomes" id="UP001519272"/>
    </source>
</evidence>
<accession>A0ABS4FRK2</accession>
<keyword evidence="5" id="KW-1185">Reference proteome</keyword>
<evidence type="ECO:0000313" key="4">
    <source>
        <dbReference type="EMBL" id="MBP1905212.1"/>
    </source>
</evidence>
<reference evidence="4 5" key="1">
    <citation type="submission" date="2021-03" db="EMBL/GenBank/DDBJ databases">
        <title>Genomic Encyclopedia of Type Strains, Phase IV (KMG-IV): sequencing the most valuable type-strain genomes for metagenomic binning, comparative biology and taxonomic classification.</title>
        <authorList>
            <person name="Goeker M."/>
        </authorList>
    </citation>
    <scope>NUCLEOTIDE SEQUENCE [LARGE SCALE GENOMIC DNA]</scope>
    <source>
        <strain evidence="4 5">DSM 14349</strain>
    </source>
</reference>
<evidence type="ECO:0000256" key="1">
    <source>
        <dbReference type="ARBA" id="ARBA00022679"/>
    </source>
</evidence>
<dbReference type="PANTHER" id="PTHR43420">
    <property type="entry name" value="ACETYLTRANSFERASE"/>
    <property type="match status" value="1"/>
</dbReference>
<feature type="domain" description="N-acetyltransferase" evidence="3">
    <location>
        <begin position="1"/>
        <end position="148"/>
    </location>
</feature>